<name>A0A8B7ZC78_ACAPL</name>
<dbReference type="PANTHER" id="PTHR12469">
    <property type="entry name" value="PROTEIN EMI5 HOMOLOG, MITOCHONDRIAL"/>
    <property type="match status" value="1"/>
</dbReference>
<dbReference type="Proteomes" id="UP000694845">
    <property type="component" value="Unplaced"/>
</dbReference>
<comment type="subcellular location">
    <subcellularLocation>
        <location evidence="1 4">Mitochondrion matrix</location>
    </subcellularLocation>
</comment>
<dbReference type="InterPro" id="IPR005631">
    <property type="entry name" value="SDH"/>
</dbReference>
<dbReference type="GO" id="GO:0034553">
    <property type="term" value="P:mitochondrial respiratory chain complex II assembly"/>
    <property type="evidence" value="ECO:0007669"/>
    <property type="project" value="TreeGrafter"/>
</dbReference>
<dbReference type="GeneID" id="110986008"/>
<reference evidence="7" key="1">
    <citation type="submission" date="2025-08" db="UniProtKB">
        <authorList>
            <consortium name="RefSeq"/>
        </authorList>
    </citation>
    <scope>IDENTIFICATION</scope>
</reference>
<evidence type="ECO:0000313" key="7">
    <source>
        <dbReference type="RefSeq" id="XP_022103273.1"/>
    </source>
</evidence>
<dbReference type="Gene3D" id="1.10.150.250">
    <property type="entry name" value="Flavinator of succinate dehydrogenase"/>
    <property type="match status" value="1"/>
</dbReference>
<evidence type="ECO:0000256" key="4">
    <source>
        <dbReference type="HAMAP-Rule" id="MF_03057"/>
    </source>
</evidence>
<sequence length="166" mass="19130">MAAPKMSRMIFSGTSAAFPYLPFLKGHLGLPTRLFASSSHPTDLPPEGEIPIPEWKQPENESTELKRARLLYQSRKRGMLENGLLLSTFAARYLPGLNESQLQQYDQLINKPNNDWDIFHWVTEHKPTPDEFSGEVMDLLKKHVSNVNMESRIRQPDLPEEEIRQM</sequence>
<evidence type="ECO:0000256" key="2">
    <source>
        <dbReference type="ARBA" id="ARBA00023128"/>
    </source>
</evidence>
<dbReference type="HAMAP" id="MF_03057">
    <property type="entry name" value="SDHAF2"/>
    <property type="match status" value="1"/>
</dbReference>
<proteinExistence type="inferred from homology"/>
<dbReference type="RefSeq" id="XP_022103273.1">
    <property type="nucleotide sequence ID" value="XM_022247581.1"/>
</dbReference>
<dbReference type="InterPro" id="IPR028882">
    <property type="entry name" value="SDHAF2"/>
</dbReference>
<dbReference type="FunFam" id="1.10.150.250:FF:000002">
    <property type="entry name" value="Succinate dehydrogenase assembly factor 2, mitochondrial"/>
    <property type="match status" value="1"/>
</dbReference>
<dbReference type="OMA" id="DTEIMRM"/>
<dbReference type="KEGG" id="aplc:110986008"/>
<comment type="subunit">
    <text evidence="4">Interacts with the flavoprotein subunit within the SDH catalytic dimer.</text>
</comment>
<dbReference type="GO" id="GO:0006121">
    <property type="term" value="P:mitochondrial electron transport, succinate to ubiquinone"/>
    <property type="evidence" value="ECO:0007669"/>
    <property type="project" value="UniProtKB-UniRule"/>
</dbReference>
<accession>A0A8B7ZC78</accession>
<dbReference type="GO" id="GO:0006099">
    <property type="term" value="P:tricarboxylic acid cycle"/>
    <property type="evidence" value="ECO:0007669"/>
    <property type="project" value="TreeGrafter"/>
</dbReference>
<dbReference type="Pfam" id="PF03937">
    <property type="entry name" value="Sdh5"/>
    <property type="match status" value="1"/>
</dbReference>
<dbReference type="AlphaFoldDB" id="A0A8B7ZC78"/>
<dbReference type="GO" id="GO:0005759">
    <property type="term" value="C:mitochondrial matrix"/>
    <property type="evidence" value="ECO:0007669"/>
    <property type="project" value="UniProtKB-SubCell"/>
</dbReference>
<dbReference type="SUPFAM" id="SSF109910">
    <property type="entry name" value="YgfY-like"/>
    <property type="match status" value="1"/>
</dbReference>
<keyword evidence="2 4" id="KW-0496">Mitochondrion</keyword>
<comment type="function">
    <text evidence="4">Plays an essential role in the assembly of succinate dehydrogenase (SDH), an enzyme complex (also referred to as respiratory complex II) that is a component of both the tricarboxylic acid (TCA) cycle and the mitochondrial electron transport chain, and which couples the oxidation of succinate to fumarate with the reduction of ubiquinone (coenzyme Q) to ubiquinol. Required for flavinylation (covalent attachment of FAD) of the flavoprotein subunit of the SDH catalytic dimer.</text>
</comment>
<evidence type="ECO:0000256" key="3">
    <source>
        <dbReference type="ARBA" id="ARBA00023186"/>
    </source>
</evidence>
<protein>
    <recommendedName>
        <fullName evidence="4">Succinate dehydrogenase assembly factor 2, mitochondrial</fullName>
        <shortName evidence="4">SDH assembly factor 2</shortName>
        <shortName evidence="4">SDHAF2</shortName>
    </recommendedName>
</protein>
<evidence type="ECO:0000256" key="1">
    <source>
        <dbReference type="ARBA" id="ARBA00004305"/>
    </source>
</evidence>
<evidence type="ECO:0000256" key="5">
    <source>
        <dbReference type="SAM" id="MobiDB-lite"/>
    </source>
</evidence>
<evidence type="ECO:0000313" key="6">
    <source>
        <dbReference type="Proteomes" id="UP000694845"/>
    </source>
</evidence>
<dbReference type="InterPro" id="IPR036714">
    <property type="entry name" value="SDH_sf"/>
</dbReference>
<organism evidence="6 7">
    <name type="scientific">Acanthaster planci</name>
    <name type="common">Crown-of-thorns starfish</name>
    <dbReference type="NCBI Taxonomy" id="133434"/>
    <lineage>
        <taxon>Eukaryota</taxon>
        <taxon>Metazoa</taxon>
        <taxon>Echinodermata</taxon>
        <taxon>Eleutherozoa</taxon>
        <taxon>Asterozoa</taxon>
        <taxon>Asteroidea</taxon>
        <taxon>Valvatacea</taxon>
        <taxon>Valvatida</taxon>
        <taxon>Acanthasteridae</taxon>
        <taxon>Acanthaster</taxon>
    </lineage>
</organism>
<comment type="similarity">
    <text evidence="4">Belongs to the SDHAF2 family.</text>
</comment>
<dbReference type="PANTHER" id="PTHR12469:SF2">
    <property type="entry name" value="SUCCINATE DEHYDROGENASE ASSEMBLY FACTOR 2, MITOCHONDRIAL"/>
    <property type="match status" value="1"/>
</dbReference>
<keyword evidence="6" id="KW-1185">Reference proteome</keyword>
<feature type="region of interest" description="Disordered" evidence="5">
    <location>
        <begin position="39"/>
        <end position="59"/>
    </location>
</feature>
<keyword evidence="3 4" id="KW-0143">Chaperone</keyword>
<gene>
    <name evidence="7" type="primary">LOC110986008</name>
</gene>
<dbReference type="OrthoDB" id="284292at2759"/>
<dbReference type="CTD" id="54949"/>